<dbReference type="AlphaFoldDB" id="A0A9W9MMV6"/>
<name>A0A9W9MMV6_9EURO</name>
<protein>
    <submittedName>
        <fullName evidence="1">Uncharacterized protein</fullName>
    </submittedName>
</protein>
<gene>
    <name evidence="1" type="ORF">N7498_005072</name>
</gene>
<organism evidence="1 2">
    <name type="scientific">Penicillium cinerascens</name>
    <dbReference type="NCBI Taxonomy" id="70096"/>
    <lineage>
        <taxon>Eukaryota</taxon>
        <taxon>Fungi</taxon>
        <taxon>Dikarya</taxon>
        <taxon>Ascomycota</taxon>
        <taxon>Pezizomycotina</taxon>
        <taxon>Eurotiomycetes</taxon>
        <taxon>Eurotiomycetidae</taxon>
        <taxon>Eurotiales</taxon>
        <taxon>Aspergillaceae</taxon>
        <taxon>Penicillium</taxon>
    </lineage>
</organism>
<comment type="caution">
    <text evidence="1">The sequence shown here is derived from an EMBL/GenBank/DDBJ whole genome shotgun (WGS) entry which is preliminary data.</text>
</comment>
<evidence type="ECO:0000313" key="2">
    <source>
        <dbReference type="Proteomes" id="UP001150904"/>
    </source>
</evidence>
<dbReference type="EMBL" id="JAPQKR010000012">
    <property type="protein sequence ID" value="KAJ5204193.1"/>
    <property type="molecule type" value="Genomic_DNA"/>
</dbReference>
<dbReference type="RefSeq" id="XP_058308672.1">
    <property type="nucleotide sequence ID" value="XM_058452134.1"/>
</dbReference>
<reference evidence="1" key="2">
    <citation type="journal article" date="2023" name="IMA Fungus">
        <title>Comparative genomic study of the Penicillium genus elucidates a diverse pangenome and 15 lateral gene transfer events.</title>
        <authorList>
            <person name="Petersen C."/>
            <person name="Sorensen T."/>
            <person name="Nielsen M.R."/>
            <person name="Sondergaard T.E."/>
            <person name="Sorensen J.L."/>
            <person name="Fitzpatrick D.A."/>
            <person name="Frisvad J.C."/>
            <person name="Nielsen K.L."/>
        </authorList>
    </citation>
    <scope>NUCLEOTIDE SEQUENCE</scope>
    <source>
        <strain evidence="1">IBT 15544</strain>
    </source>
</reference>
<accession>A0A9W9MMV6</accession>
<keyword evidence="2" id="KW-1185">Reference proteome</keyword>
<reference evidence="1" key="1">
    <citation type="submission" date="2022-12" db="EMBL/GenBank/DDBJ databases">
        <authorList>
            <person name="Petersen C."/>
        </authorList>
    </citation>
    <scope>NUCLEOTIDE SEQUENCE</scope>
    <source>
        <strain evidence="1">IBT 15544</strain>
    </source>
</reference>
<evidence type="ECO:0000313" key="1">
    <source>
        <dbReference type="EMBL" id="KAJ5204193.1"/>
    </source>
</evidence>
<dbReference type="GeneID" id="83179435"/>
<proteinExistence type="predicted"/>
<sequence>MITGYPSLELNTDVDAVYAERFLPRMFEQVQHTWLKQLDMNIAEIPLEERVIVAYGKEPSSWVDGGVGGWDVWPATPQGRKFTAKAQGSEELAVEDKDWVQVAGWNGQIDDGTVPKGGEKLFLRKIMSR</sequence>
<dbReference type="Proteomes" id="UP001150904">
    <property type="component" value="Unassembled WGS sequence"/>
</dbReference>
<dbReference type="OrthoDB" id="4740316at2759"/>